<protein>
    <submittedName>
        <fullName evidence="1">Capsid protein</fullName>
    </submittedName>
</protein>
<accession>A0A6M3YNH7</accession>
<dbReference type="EMBL" id="MN928915">
    <property type="protein sequence ID" value="QJI53459.1"/>
    <property type="molecule type" value="Genomic_DNA"/>
</dbReference>
<reference evidence="1" key="1">
    <citation type="submission" date="2020-01" db="EMBL/GenBank/DDBJ databases">
        <title>Novel CRESS-DNA virus.</title>
        <authorList>
            <person name="Liu Q."/>
            <person name="Shan T."/>
            <person name="Yang S."/>
            <person name="Zhang W."/>
        </authorList>
    </citation>
    <scope>NUCLEOTIDE SEQUENCE</scope>
    <source>
        <strain evidence="1">Hftbif13cir1</strain>
    </source>
</reference>
<proteinExistence type="predicted"/>
<name>A0A6M3YNH7_9VIRU</name>
<organism evidence="1">
    <name type="scientific">Genomoviridae sp</name>
    <dbReference type="NCBI Taxonomy" id="2202565"/>
    <lineage>
        <taxon>Viruses</taxon>
        <taxon>Monodnaviria</taxon>
        <taxon>Shotokuvirae</taxon>
        <taxon>Cressdnaviricota</taxon>
        <taxon>Repensiviricetes</taxon>
        <taxon>Geplafuvirales</taxon>
        <taxon>Genomoviridae</taxon>
    </lineage>
</organism>
<evidence type="ECO:0000313" key="1">
    <source>
        <dbReference type="EMBL" id="QJI53459.1"/>
    </source>
</evidence>
<sequence length="308" mass="35018">MPYLRKPRYVRRRFTSYRGVRKTRSFAPRSRYSVRKRTTSRRTSGMSRKRLLNITSRKKQDTMLVSTNTVAGTPVGGTTFTNQPALLQGGNTYVFPWLCTARDNTVGTDPGSVFQSSDRTASTCYMRGLKERIQIQTNSGVPWQWRRICFTIKGDYFTQFNESGYKLYNETSIGWSRVVSNAGVASNIALALRRVVFRGQEGNDWNNLFNAKVDNTRVSLKYDKTTSIRSGNASGMMREFNRWHPMNKNLVYDDDEDGSKEAESLFSTQGKAGMGDYYVLDIISAGTGATTADQMTFNPSSTLYWHER</sequence>